<dbReference type="GO" id="GO:0046872">
    <property type="term" value="F:metal ion binding"/>
    <property type="evidence" value="ECO:0007669"/>
    <property type="project" value="UniProtKB-KW"/>
</dbReference>
<comment type="similarity">
    <text evidence="1">Belongs to the iron/ascorbate-dependent oxidoreductase family.</text>
</comment>
<dbReference type="Proteomes" id="UP000326553">
    <property type="component" value="Chromosome"/>
</dbReference>
<evidence type="ECO:0000313" key="4">
    <source>
        <dbReference type="Proteomes" id="UP000326553"/>
    </source>
</evidence>
<keyword evidence="4" id="KW-1185">Reference proteome</keyword>
<evidence type="ECO:0000259" key="2">
    <source>
        <dbReference type="PROSITE" id="PS51471"/>
    </source>
</evidence>
<dbReference type="InterPro" id="IPR005123">
    <property type="entry name" value="Oxoglu/Fe-dep_dioxygenase_dom"/>
</dbReference>
<dbReference type="SUPFAM" id="SSF51197">
    <property type="entry name" value="Clavaminate synthase-like"/>
    <property type="match status" value="1"/>
</dbReference>
<dbReference type="PROSITE" id="PS51471">
    <property type="entry name" value="FE2OG_OXY"/>
    <property type="match status" value="1"/>
</dbReference>
<reference evidence="3 4" key="1">
    <citation type="submission" date="2017-09" db="EMBL/GenBank/DDBJ databases">
        <authorList>
            <person name="Lee N."/>
            <person name="Cho B.-K."/>
        </authorList>
    </citation>
    <scope>NUCLEOTIDE SEQUENCE [LARGE SCALE GENOMIC DNA]</scope>
    <source>
        <strain evidence="3 4">ATCC 12461</strain>
    </source>
</reference>
<sequence length="324" mass="35964">MVCRPYPCPSLSVLPSRPPEIRSETGRSSLPAVTSYRSLDELDLRHVLDGRIVVVRDGLAQLTPTGSWTRAALAAIASAVSPEAAQQVSERGLEHIHTVADIDQLRAVRDDLDRRLRPAARHLLLRFADLLPPQSRKVYVSEHLGVRIMPPRAIVHGREGELGGYTGFMVPTGAHVDSWFNTAVNSVNLWMALSRVRRDNGLLIWPAAYRRSLLHEGVRLLPGQAVGEPVEVQLDPGDLLLFAGDHLHGTRPNSGPETRWVVTKRICLGPPRYHPRATGWVPYLDPRLLGTPLRPLAPLRSVLTAGRARQLVRQTRRRLNSRGT</sequence>
<dbReference type="OrthoDB" id="321649at2"/>
<protein>
    <recommendedName>
        <fullName evidence="2">Fe2OG dioxygenase domain-containing protein</fullName>
    </recommendedName>
</protein>
<gene>
    <name evidence="3" type="ORF">CP975_02905</name>
</gene>
<keyword evidence="1" id="KW-0408">Iron</keyword>
<accession>A0A5J6HE10</accession>
<evidence type="ECO:0000256" key="1">
    <source>
        <dbReference type="RuleBase" id="RU003682"/>
    </source>
</evidence>
<organism evidence="3 4">
    <name type="scientific">Streptomyces alboniger</name>
    <dbReference type="NCBI Taxonomy" id="132473"/>
    <lineage>
        <taxon>Bacteria</taxon>
        <taxon>Bacillati</taxon>
        <taxon>Actinomycetota</taxon>
        <taxon>Actinomycetes</taxon>
        <taxon>Kitasatosporales</taxon>
        <taxon>Streptomycetaceae</taxon>
        <taxon>Streptomyces</taxon>
        <taxon>Streptomyces aurantiacus group</taxon>
    </lineage>
</organism>
<dbReference type="InterPro" id="IPR008775">
    <property type="entry name" value="Phytyl_CoA_dOase-like"/>
</dbReference>
<dbReference type="Gene3D" id="2.60.120.620">
    <property type="entry name" value="q2cbj1_9rhob like domain"/>
    <property type="match status" value="1"/>
</dbReference>
<dbReference type="EMBL" id="CP023695">
    <property type="protein sequence ID" value="QEV16591.1"/>
    <property type="molecule type" value="Genomic_DNA"/>
</dbReference>
<dbReference type="KEGG" id="salw:CP975_02905"/>
<proteinExistence type="inferred from homology"/>
<feature type="domain" description="Fe2OG dioxygenase" evidence="2">
    <location>
        <begin position="147"/>
        <end position="268"/>
    </location>
</feature>
<dbReference type="GO" id="GO:0016706">
    <property type="term" value="F:2-oxoglutarate-dependent dioxygenase activity"/>
    <property type="evidence" value="ECO:0007669"/>
    <property type="project" value="UniProtKB-ARBA"/>
</dbReference>
<dbReference type="AlphaFoldDB" id="A0A5J6HE10"/>
<evidence type="ECO:0000313" key="3">
    <source>
        <dbReference type="EMBL" id="QEV16591.1"/>
    </source>
</evidence>
<dbReference type="Pfam" id="PF05721">
    <property type="entry name" value="PhyH"/>
    <property type="match status" value="1"/>
</dbReference>
<keyword evidence="1" id="KW-0560">Oxidoreductase</keyword>
<name>A0A5J6HE10_STRAD</name>
<keyword evidence="1" id="KW-0479">Metal-binding</keyword>